<evidence type="ECO:0000313" key="1">
    <source>
        <dbReference type="EMBL" id="KAJ9097808.1"/>
    </source>
</evidence>
<organism evidence="1 2">
    <name type="scientific">Naganishia cerealis</name>
    <dbReference type="NCBI Taxonomy" id="610337"/>
    <lineage>
        <taxon>Eukaryota</taxon>
        <taxon>Fungi</taxon>
        <taxon>Dikarya</taxon>
        <taxon>Basidiomycota</taxon>
        <taxon>Agaricomycotina</taxon>
        <taxon>Tremellomycetes</taxon>
        <taxon>Filobasidiales</taxon>
        <taxon>Filobasidiaceae</taxon>
        <taxon>Naganishia</taxon>
    </lineage>
</organism>
<accession>A0ACC2VEP1</accession>
<comment type="caution">
    <text evidence="1">The sequence shown here is derived from an EMBL/GenBank/DDBJ whole genome shotgun (WGS) entry which is preliminary data.</text>
</comment>
<gene>
    <name evidence="1" type="ORF">QFC19_006676</name>
</gene>
<reference evidence="1" key="1">
    <citation type="submission" date="2023-04" db="EMBL/GenBank/DDBJ databases">
        <title>Draft Genome sequencing of Naganishia species isolated from polar environments using Oxford Nanopore Technology.</title>
        <authorList>
            <person name="Leo P."/>
            <person name="Venkateswaran K."/>
        </authorList>
    </citation>
    <scope>NUCLEOTIDE SEQUENCE</scope>
    <source>
        <strain evidence="1">MNA-CCFEE 5261</strain>
    </source>
</reference>
<proteinExistence type="predicted"/>
<name>A0ACC2VEP1_9TREE</name>
<keyword evidence="2" id="KW-1185">Reference proteome</keyword>
<dbReference type="EMBL" id="JASBWR010000083">
    <property type="protein sequence ID" value="KAJ9097808.1"/>
    <property type="molecule type" value="Genomic_DNA"/>
</dbReference>
<protein>
    <submittedName>
        <fullName evidence="1">Uncharacterized protein</fullName>
    </submittedName>
</protein>
<evidence type="ECO:0000313" key="2">
    <source>
        <dbReference type="Proteomes" id="UP001241377"/>
    </source>
</evidence>
<dbReference type="Proteomes" id="UP001241377">
    <property type="component" value="Unassembled WGS sequence"/>
</dbReference>
<sequence length="960" mass="105953">MTAYEVSSAQLGAKGRTAPVPGTFGIKGENEQTPTGRSMLRFLHGFSTSADVGLKYRTEQNFASHFLHIKRSVQPALSVAVHSAIWNWIEAYPMEFTALHQKGKRVDGGAETLFDIIHGVATTGDGAQKAKAFWPTQAALLLLCPDILDKAIHGEAGSSVTKKASFLENLRKTGKASYMDEPTLLCYVDFCKAGSTIPLGTYPFALHEYVRDVRSDFQVRDLDDGLSCSADRKFILPSGTLDARQQHGRAWSPMLAFLKEGRSLRCRKVIAHSALILILESDNQPHAPPLLELQTAAAPFFRAWLCECIAHWTSEGNWKPTYEVDLNVLDMPTYMAQEKLLLDAILKLYAAEPALAFDGTGLASGTLSVPDLLFTLSKGAFHLRSPEKAEDCERSLLALQNWIFSLPENAADVEANQLSVSLIRTLSGRLLHEACRFVGQSIFTSQENRHHARMISRLTDQAILTAKAGRLLAGRRHTADLWFELAKSELLVDIVLSASLLSPDFDMNAGTIEALGILARYRKDVSSTIDRDMKIMRESASSAFTHIHEDLEGVFATETSPKHVQVERTAMCSIDGVELGLAAERHDSIPSLNSYESGLWKNLGLFLSGTSDVCCAVETMIEVPQEWVPEDRTVGTVPEFVEALVDLFVADSEQVREATKQMAGEIALAHLDLLVNQIKGLMEHSWTDGHVNRSEPFDYLVATTMGTLRILMERDSDEKFSGDLAQQSDFGSLISLLAEYVNVLPFGPIAHRCKIKLGRILTRIGDKLALEPLKRDGLFNNIRSWTSQALKEAGDRNFRNLSNIQQCDDDVILLSSLAQLSAAMSLESGAEKHGRNSAKLLGDAEFFARFIQRITVETAEHQSVYAFKMLKQAQAILTNLITCNGNECLGQCLDMTLSADAALRYPFLQAMTVVLRQSTISELALRRRKSDSSLRPFTKVSKAISNSGLDDVMLITVLIL</sequence>